<accession>A0AAN9AR69</accession>
<sequence>MGFKMPPIFSLVAMGCAGVGLIFQIVGVATPGWVTADSADVERGLWKICVNSVCGDISAVYDATGTKEPAFYGACRAFGILGVLALAGCLAVGALTCFMEMDKLPLFAAILGFVAGVCILIEFAVYAGEIPTMTGTSYGYSFALTIIAWLLAMAAGALFIVSKIRVVSA</sequence>
<evidence type="ECO:0000256" key="2">
    <source>
        <dbReference type="ARBA" id="ARBA00022692"/>
    </source>
</evidence>
<feature type="transmembrane region" description="Helical" evidence="5">
    <location>
        <begin position="138"/>
        <end position="161"/>
    </location>
</feature>
<dbReference type="Pfam" id="PF00822">
    <property type="entry name" value="PMP22_Claudin"/>
    <property type="match status" value="1"/>
</dbReference>
<dbReference type="AlphaFoldDB" id="A0AAN9AR69"/>
<dbReference type="InterPro" id="IPR050579">
    <property type="entry name" value="PMP-22/EMP/MP20-like"/>
</dbReference>
<evidence type="ECO:0000256" key="4">
    <source>
        <dbReference type="ARBA" id="ARBA00023136"/>
    </source>
</evidence>
<dbReference type="EMBL" id="JBAMIC010000022">
    <property type="protein sequence ID" value="KAK7091673.1"/>
    <property type="molecule type" value="Genomic_DNA"/>
</dbReference>
<comment type="subcellular location">
    <subcellularLocation>
        <location evidence="1">Membrane</location>
        <topology evidence="1">Multi-pass membrane protein</topology>
    </subcellularLocation>
</comment>
<keyword evidence="3 5" id="KW-1133">Transmembrane helix</keyword>
<feature type="transmembrane region" description="Helical" evidence="5">
    <location>
        <begin position="106"/>
        <end position="126"/>
    </location>
</feature>
<evidence type="ECO:0000256" key="1">
    <source>
        <dbReference type="ARBA" id="ARBA00004141"/>
    </source>
</evidence>
<keyword evidence="2 5" id="KW-0812">Transmembrane</keyword>
<evidence type="ECO:0000313" key="7">
    <source>
        <dbReference type="Proteomes" id="UP001374579"/>
    </source>
</evidence>
<evidence type="ECO:0000256" key="5">
    <source>
        <dbReference type="SAM" id="Phobius"/>
    </source>
</evidence>
<name>A0AAN9AR69_9CAEN</name>
<evidence type="ECO:0000313" key="6">
    <source>
        <dbReference type="EMBL" id="KAK7091673.1"/>
    </source>
</evidence>
<dbReference type="PANTHER" id="PTHR10671">
    <property type="entry name" value="EPITHELIAL MEMBRANE PROTEIN-RELATED"/>
    <property type="match status" value="1"/>
</dbReference>
<keyword evidence="4 5" id="KW-0472">Membrane</keyword>
<evidence type="ECO:0000256" key="3">
    <source>
        <dbReference type="ARBA" id="ARBA00022989"/>
    </source>
</evidence>
<dbReference type="PANTHER" id="PTHR10671:SF108">
    <property type="entry name" value="CLAUDIN FAMILY PROTEIN-RELATED"/>
    <property type="match status" value="1"/>
</dbReference>
<protein>
    <submittedName>
        <fullName evidence="6">Uncharacterized protein</fullName>
    </submittedName>
</protein>
<reference evidence="6 7" key="1">
    <citation type="submission" date="2024-02" db="EMBL/GenBank/DDBJ databases">
        <title>Chromosome-scale genome assembly of the rough periwinkle Littorina saxatilis.</title>
        <authorList>
            <person name="De Jode A."/>
            <person name="Faria R."/>
            <person name="Formenti G."/>
            <person name="Sims Y."/>
            <person name="Smith T.P."/>
            <person name="Tracey A."/>
            <person name="Wood J.M.D."/>
            <person name="Zagrodzka Z.B."/>
            <person name="Johannesson K."/>
            <person name="Butlin R.K."/>
            <person name="Leder E.H."/>
        </authorList>
    </citation>
    <scope>NUCLEOTIDE SEQUENCE [LARGE SCALE GENOMIC DNA]</scope>
    <source>
        <strain evidence="6">Snail1</strain>
        <tissue evidence="6">Muscle</tissue>
    </source>
</reference>
<feature type="transmembrane region" description="Helical" evidence="5">
    <location>
        <begin position="77"/>
        <end position="99"/>
    </location>
</feature>
<dbReference type="GO" id="GO:0005886">
    <property type="term" value="C:plasma membrane"/>
    <property type="evidence" value="ECO:0007669"/>
    <property type="project" value="TreeGrafter"/>
</dbReference>
<proteinExistence type="predicted"/>
<dbReference type="InterPro" id="IPR004031">
    <property type="entry name" value="PMP22/EMP/MP20/Claudin"/>
</dbReference>
<comment type="caution">
    <text evidence="6">The sequence shown here is derived from an EMBL/GenBank/DDBJ whole genome shotgun (WGS) entry which is preliminary data.</text>
</comment>
<keyword evidence="7" id="KW-1185">Reference proteome</keyword>
<feature type="transmembrane region" description="Helical" evidence="5">
    <location>
        <begin position="12"/>
        <end position="34"/>
    </location>
</feature>
<dbReference type="Proteomes" id="UP001374579">
    <property type="component" value="Unassembled WGS sequence"/>
</dbReference>
<organism evidence="6 7">
    <name type="scientific">Littorina saxatilis</name>
    <dbReference type="NCBI Taxonomy" id="31220"/>
    <lineage>
        <taxon>Eukaryota</taxon>
        <taxon>Metazoa</taxon>
        <taxon>Spiralia</taxon>
        <taxon>Lophotrochozoa</taxon>
        <taxon>Mollusca</taxon>
        <taxon>Gastropoda</taxon>
        <taxon>Caenogastropoda</taxon>
        <taxon>Littorinimorpha</taxon>
        <taxon>Littorinoidea</taxon>
        <taxon>Littorinidae</taxon>
        <taxon>Littorina</taxon>
    </lineage>
</organism>
<dbReference type="PROSITE" id="PS51257">
    <property type="entry name" value="PROKAR_LIPOPROTEIN"/>
    <property type="match status" value="1"/>
</dbReference>
<dbReference type="Gene3D" id="1.20.140.150">
    <property type="match status" value="1"/>
</dbReference>
<gene>
    <name evidence="6" type="ORF">V1264_009327</name>
</gene>